<gene>
    <name evidence="1" type="ORF">L2E82_48896</name>
</gene>
<comment type="caution">
    <text evidence="1">The sequence shown here is derived from an EMBL/GenBank/DDBJ whole genome shotgun (WGS) entry which is preliminary data.</text>
</comment>
<dbReference type="EMBL" id="CM042017">
    <property type="protein sequence ID" value="KAI3690692.1"/>
    <property type="molecule type" value="Genomic_DNA"/>
</dbReference>
<evidence type="ECO:0000313" key="1">
    <source>
        <dbReference type="EMBL" id="KAI3690692.1"/>
    </source>
</evidence>
<proteinExistence type="predicted"/>
<name>A0ACB8YYU3_CICIN</name>
<reference evidence="1 2" key="2">
    <citation type="journal article" date="2022" name="Mol. Ecol. Resour.">
        <title>The genomes of chicory, endive, great burdock and yacon provide insights into Asteraceae paleo-polyploidization history and plant inulin production.</title>
        <authorList>
            <person name="Fan W."/>
            <person name="Wang S."/>
            <person name="Wang H."/>
            <person name="Wang A."/>
            <person name="Jiang F."/>
            <person name="Liu H."/>
            <person name="Zhao H."/>
            <person name="Xu D."/>
            <person name="Zhang Y."/>
        </authorList>
    </citation>
    <scope>NUCLEOTIDE SEQUENCE [LARGE SCALE GENOMIC DNA]</scope>
    <source>
        <strain evidence="2">cv. Punajuju</strain>
        <tissue evidence="1">Leaves</tissue>
    </source>
</reference>
<organism evidence="1 2">
    <name type="scientific">Cichorium intybus</name>
    <name type="common">Chicory</name>
    <dbReference type="NCBI Taxonomy" id="13427"/>
    <lineage>
        <taxon>Eukaryota</taxon>
        <taxon>Viridiplantae</taxon>
        <taxon>Streptophyta</taxon>
        <taxon>Embryophyta</taxon>
        <taxon>Tracheophyta</taxon>
        <taxon>Spermatophyta</taxon>
        <taxon>Magnoliopsida</taxon>
        <taxon>eudicotyledons</taxon>
        <taxon>Gunneridae</taxon>
        <taxon>Pentapetalae</taxon>
        <taxon>asterids</taxon>
        <taxon>campanulids</taxon>
        <taxon>Asterales</taxon>
        <taxon>Asteraceae</taxon>
        <taxon>Cichorioideae</taxon>
        <taxon>Cichorieae</taxon>
        <taxon>Cichoriinae</taxon>
        <taxon>Cichorium</taxon>
    </lineage>
</organism>
<accession>A0ACB8YYU3</accession>
<sequence>MTVADASSDTDMRRVTSCPTSTFHCHLNMITLTGLLPLLSSNTIADTIIDEQHHRAATGKPPSSYRKTTADEQHHRAATGKPPALLNSTA</sequence>
<reference evidence="2" key="1">
    <citation type="journal article" date="2022" name="Mol. Ecol. Resour.">
        <title>The genomes of chicory, endive, great burdock and yacon provide insights into Asteraceae palaeo-polyploidization history and plant inulin production.</title>
        <authorList>
            <person name="Fan W."/>
            <person name="Wang S."/>
            <person name="Wang H."/>
            <person name="Wang A."/>
            <person name="Jiang F."/>
            <person name="Liu H."/>
            <person name="Zhao H."/>
            <person name="Xu D."/>
            <person name="Zhang Y."/>
        </authorList>
    </citation>
    <scope>NUCLEOTIDE SEQUENCE [LARGE SCALE GENOMIC DNA]</scope>
    <source>
        <strain evidence="2">cv. Punajuju</strain>
    </source>
</reference>
<keyword evidence="2" id="KW-1185">Reference proteome</keyword>
<protein>
    <submittedName>
        <fullName evidence="1">Uncharacterized protein</fullName>
    </submittedName>
</protein>
<evidence type="ECO:0000313" key="2">
    <source>
        <dbReference type="Proteomes" id="UP001055811"/>
    </source>
</evidence>
<dbReference type="Proteomes" id="UP001055811">
    <property type="component" value="Linkage Group LG09"/>
</dbReference>